<keyword evidence="2" id="KW-1185">Reference proteome</keyword>
<dbReference type="GeneID" id="20530361"/>
<proteinExistence type="predicted"/>
<dbReference type="RefSeq" id="XP_009497728.1">
    <property type="nucleotide sequence ID" value="XM_009499453.1"/>
</dbReference>
<accession>A0A058Z1V1</accession>
<name>A0A058Z1V1_FONAL</name>
<dbReference type="AlphaFoldDB" id="A0A058Z1V1"/>
<evidence type="ECO:0000313" key="1">
    <source>
        <dbReference type="EMBL" id="KCV67908.1"/>
    </source>
</evidence>
<gene>
    <name evidence="1" type="ORF">H696_05636</name>
</gene>
<organism evidence="1">
    <name type="scientific">Fonticula alba</name>
    <name type="common">Slime mold</name>
    <dbReference type="NCBI Taxonomy" id="691883"/>
    <lineage>
        <taxon>Eukaryota</taxon>
        <taxon>Rotosphaerida</taxon>
        <taxon>Fonticulaceae</taxon>
        <taxon>Fonticula</taxon>
    </lineage>
</organism>
<sequence length="169" mass="18751">MANPLSRRVVTPFLLPEPVVAFLNVVSATYFSFIDVDSSFHPRTDSCTDKRLCYARMSAALQALLDFAIFGGDLPKLTLFADSEEIAELNSASEPMAVDLVIDTYHAHWLQTFHLPSQLSPIGTEPVSRLIYAVMKKIADGEICPDMVFGINRAQSRINVNRSFIHMGS</sequence>
<evidence type="ECO:0000313" key="2">
    <source>
        <dbReference type="Proteomes" id="UP000030693"/>
    </source>
</evidence>
<dbReference type="EMBL" id="KB932212">
    <property type="protein sequence ID" value="KCV67908.1"/>
    <property type="molecule type" value="Genomic_DNA"/>
</dbReference>
<protein>
    <submittedName>
        <fullName evidence="1">Uncharacterized protein</fullName>
    </submittedName>
</protein>
<dbReference type="Proteomes" id="UP000030693">
    <property type="component" value="Unassembled WGS sequence"/>
</dbReference>
<reference evidence="1" key="1">
    <citation type="submission" date="2013-04" db="EMBL/GenBank/DDBJ databases">
        <title>The Genome Sequence of Fonticula alba ATCC 38817.</title>
        <authorList>
            <consortium name="The Broad Institute Genomics Platform"/>
            <person name="Russ C."/>
            <person name="Cuomo C."/>
            <person name="Burger G."/>
            <person name="Gray M.W."/>
            <person name="Holland P.W.H."/>
            <person name="King N."/>
            <person name="Lang F.B.F."/>
            <person name="Roger A.J."/>
            <person name="Ruiz-Trillo I."/>
            <person name="Brown M."/>
            <person name="Walker B."/>
            <person name="Young S."/>
            <person name="Zeng Q."/>
            <person name="Gargeya S."/>
            <person name="Fitzgerald M."/>
            <person name="Haas B."/>
            <person name="Abouelleil A."/>
            <person name="Allen A.W."/>
            <person name="Alvarado L."/>
            <person name="Arachchi H.M."/>
            <person name="Berlin A.M."/>
            <person name="Chapman S.B."/>
            <person name="Gainer-Dewar J."/>
            <person name="Goldberg J."/>
            <person name="Griggs A."/>
            <person name="Gujja S."/>
            <person name="Hansen M."/>
            <person name="Howarth C."/>
            <person name="Imamovic A."/>
            <person name="Ireland A."/>
            <person name="Larimer J."/>
            <person name="McCowan C."/>
            <person name="Murphy C."/>
            <person name="Pearson M."/>
            <person name="Poon T.W."/>
            <person name="Priest M."/>
            <person name="Roberts A."/>
            <person name="Saif S."/>
            <person name="Shea T."/>
            <person name="Sisk P."/>
            <person name="Sykes S."/>
            <person name="Wortman J."/>
            <person name="Nusbaum C."/>
            <person name="Birren B."/>
        </authorList>
    </citation>
    <scope>NUCLEOTIDE SEQUENCE [LARGE SCALE GENOMIC DNA]</scope>
    <source>
        <strain evidence="1">ATCC 38817</strain>
    </source>
</reference>